<comment type="caution">
    <text evidence="1">The sequence shown here is derived from an EMBL/GenBank/DDBJ whole genome shotgun (WGS) entry which is preliminary data.</text>
</comment>
<dbReference type="EMBL" id="RCHS01000385">
    <property type="protein sequence ID" value="RMX59243.1"/>
    <property type="molecule type" value="Genomic_DNA"/>
</dbReference>
<keyword evidence="2" id="KW-1185">Reference proteome</keyword>
<sequence length="162" mass="18087">MGNSGCKTYKVHPNGFGGKLICEQNSKSKQMKPGGWLLVANFVSNFTSPSRWTAESSYRGVRNFTNNKMGITVSALKELRSHLSFTQLRFHCSKKQGRTFRVTTVSNSTGEAVVEYFSGQTDVHPDSCGSFQRMEDDNSKLAMECGSFFARRFLENLCALTN</sequence>
<protein>
    <submittedName>
        <fullName evidence="1">Uncharacterized protein</fullName>
    </submittedName>
</protein>
<evidence type="ECO:0000313" key="1">
    <source>
        <dbReference type="EMBL" id="RMX59243.1"/>
    </source>
</evidence>
<dbReference type="AlphaFoldDB" id="A0A3M6UZY7"/>
<proteinExistence type="predicted"/>
<gene>
    <name evidence="1" type="ORF">pdam_00005694</name>
</gene>
<accession>A0A3M6UZY7</accession>
<organism evidence="1 2">
    <name type="scientific">Pocillopora damicornis</name>
    <name type="common">Cauliflower coral</name>
    <name type="synonym">Millepora damicornis</name>
    <dbReference type="NCBI Taxonomy" id="46731"/>
    <lineage>
        <taxon>Eukaryota</taxon>
        <taxon>Metazoa</taxon>
        <taxon>Cnidaria</taxon>
        <taxon>Anthozoa</taxon>
        <taxon>Hexacorallia</taxon>
        <taxon>Scleractinia</taxon>
        <taxon>Astrocoeniina</taxon>
        <taxon>Pocilloporidae</taxon>
        <taxon>Pocillopora</taxon>
    </lineage>
</organism>
<dbReference type="Proteomes" id="UP000275408">
    <property type="component" value="Unassembled WGS sequence"/>
</dbReference>
<evidence type="ECO:0000313" key="2">
    <source>
        <dbReference type="Proteomes" id="UP000275408"/>
    </source>
</evidence>
<name>A0A3M6UZY7_POCDA</name>
<reference evidence="1 2" key="1">
    <citation type="journal article" date="2018" name="Sci. Rep.">
        <title>Comparative analysis of the Pocillopora damicornis genome highlights role of immune system in coral evolution.</title>
        <authorList>
            <person name="Cunning R."/>
            <person name="Bay R.A."/>
            <person name="Gillette P."/>
            <person name="Baker A.C."/>
            <person name="Traylor-Knowles N."/>
        </authorList>
    </citation>
    <scope>NUCLEOTIDE SEQUENCE [LARGE SCALE GENOMIC DNA]</scope>
    <source>
        <strain evidence="1">RSMAS</strain>
        <tissue evidence="1">Whole animal</tissue>
    </source>
</reference>
<dbReference type="OrthoDB" id="5967842at2759"/>